<feature type="compositionally biased region" description="Basic and acidic residues" evidence="1">
    <location>
        <begin position="120"/>
        <end position="129"/>
    </location>
</feature>
<dbReference type="Gene3D" id="3.40.50.1000">
    <property type="entry name" value="HAD superfamily/HAD-like"/>
    <property type="match status" value="1"/>
</dbReference>
<dbReference type="EMBL" id="HBUF01609977">
    <property type="protein sequence ID" value="CAG6778513.1"/>
    <property type="molecule type" value="Transcribed_RNA"/>
</dbReference>
<dbReference type="PANTHER" id="PTHR17901">
    <property type="entry name" value="MAGNESIUM-DEPENDENT PHOSPHATASE 1 MDP1"/>
    <property type="match status" value="1"/>
</dbReference>
<evidence type="ECO:0000256" key="1">
    <source>
        <dbReference type="SAM" id="MobiDB-lite"/>
    </source>
</evidence>
<feature type="region of interest" description="Disordered" evidence="1">
    <location>
        <begin position="120"/>
        <end position="148"/>
    </location>
</feature>
<feature type="compositionally biased region" description="Low complexity" evidence="1">
    <location>
        <begin position="138"/>
        <end position="147"/>
    </location>
</feature>
<organism evidence="2">
    <name type="scientific">Cacopsylla melanoneura</name>
    <dbReference type="NCBI Taxonomy" id="428564"/>
    <lineage>
        <taxon>Eukaryota</taxon>
        <taxon>Metazoa</taxon>
        <taxon>Ecdysozoa</taxon>
        <taxon>Arthropoda</taxon>
        <taxon>Hexapoda</taxon>
        <taxon>Insecta</taxon>
        <taxon>Pterygota</taxon>
        <taxon>Neoptera</taxon>
        <taxon>Paraneoptera</taxon>
        <taxon>Hemiptera</taxon>
        <taxon>Sternorrhyncha</taxon>
        <taxon>Psylloidea</taxon>
        <taxon>Psyllidae</taxon>
        <taxon>Psyllinae</taxon>
        <taxon>Cacopsylla</taxon>
    </lineage>
</organism>
<protein>
    <submittedName>
        <fullName evidence="2">Uncharacterized protein</fullName>
    </submittedName>
</protein>
<name>A0A8D9F7V2_9HEMI</name>
<dbReference type="EMBL" id="HBUF01609978">
    <property type="protein sequence ID" value="CAG6778515.1"/>
    <property type="molecule type" value="Transcribed_RNA"/>
</dbReference>
<dbReference type="AlphaFoldDB" id="A0A8D9F7V2"/>
<accession>A0A8D9F7V2</accession>
<dbReference type="InterPro" id="IPR010036">
    <property type="entry name" value="MDP_1_eu_arc"/>
</dbReference>
<proteinExistence type="predicted"/>
<dbReference type="PANTHER" id="PTHR17901:SF14">
    <property type="entry name" value="MAGNESIUM-DEPENDENT PHOSPHATASE 1"/>
    <property type="match status" value="1"/>
</dbReference>
<dbReference type="Pfam" id="PF12689">
    <property type="entry name" value="Acid_PPase"/>
    <property type="match status" value="1"/>
</dbReference>
<dbReference type="GO" id="GO:0003993">
    <property type="term" value="F:acid phosphatase activity"/>
    <property type="evidence" value="ECO:0007669"/>
    <property type="project" value="TreeGrafter"/>
</dbReference>
<dbReference type="EMBL" id="HBUF01609979">
    <property type="protein sequence ID" value="CAG6778517.1"/>
    <property type="molecule type" value="Transcribed_RNA"/>
</dbReference>
<reference evidence="2" key="1">
    <citation type="submission" date="2021-05" db="EMBL/GenBank/DDBJ databases">
        <authorList>
            <person name="Alioto T."/>
            <person name="Alioto T."/>
            <person name="Gomez Garrido J."/>
        </authorList>
    </citation>
    <scope>NUCLEOTIDE SEQUENCE</scope>
</reference>
<dbReference type="SUPFAM" id="SSF56784">
    <property type="entry name" value="HAD-like"/>
    <property type="match status" value="1"/>
</dbReference>
<dbReference type="InterPro" id="IPR036412">
    <property type="entry name" value="HAD-like_sf"/>
</dbReference>
<evidence type="ECO:0000313" key="2">
    <source>
        <dbReference type="EMBL" id="CAG6778515.1"/>
    </source>
</evidence>
<dbReference type="InterPro" id="IPR023214">
    <property type="entry name" value="HAD_sf"/>
</dbReference>
<sequence length="441" mass="50929">MNQCGACDIILLPNSYNSFFSSKFIMSGAHLTVSLLLIGVCFSVVNSEETTEFDYEVPDHIKDFGRPLKTIEPEDVYHDEREKVLAALGPQNTSYVPTAWEHYDEDRDRTTLSIEANLLRMEEENKSPDDDKDDTDDQGQSYDSGSRSIDKKINVPLISIWPGWTPFTFDFPTPGELAMRYTPEDEARIEYDSMDKADPKEPLRWDHLIHHPKMMVVDFDHTITNFTTDLLFEPLRPYEGNFPGAVDDQGYLFVPHDDVVRVIEAVRAKGVKVALIAKERRPHLVTDFLKHTKLDKLFDYVELYPSDDENDAGVYFKALSAKCKIPIRDMIYIDENYQSLQDAFRLGATPQRCYLTGLTMKVVNQCLEQHNQFNIHGVLPHKLFTATGIPGFIREEFESKENPFYLSTMSPKEYEKEYQKHIDALNKRLKPVHPPFPRWTK</sequence>